<dbReference type="EMBL" id="ANPB02000008">
    <property type="protein sequence ID" value="KAF4478192.1"/>
    <property type="molecule type" value="Genomic_DNA"/>
</dbReference>
<dbReference type="GeneID" id="43606873"/>
<organism evidence="3 4">
    <name type="scientific">Colletotrichum fructicola (strain Nara gc5)</name>
    <name type="common">Anthracnose fungus</name>
    <name type="synonym">Colletotrichum gloeosporioides (strain Nara gc5)</name>
    <dbReference type="NCBI Taxonomy" id="1213859"/>
    <lineage>
        <taxon>Eukaryota</taxon>
        <taxon>Fungi</taxon>
        <taxon>Dikarya</taxon>
        <taxon>Ascomycota</taxon>
        <taxon>Pezizomycotina</taxon>
        <taxon>Sordariomycetes</taxon>
        <taxon>Hypocreomycetidae</taxon>
        <taxon>Glomerellales</taxon>
        <taxon>Glomerellaceae</taxon>
        <taxon>Colletotrichum</taxon>
        <taxon>Colletotrichum gloeosporioides species complex</taxon>
    </lineage>
</organism>
<reference evidence="3 4" key="1">
    <citation type="submission" date="2012-08" db="EMBL/GenBank/DDBJ databases">
        <authorList>
            <person name="Gan P.H.P."/>
            <person name="Ikeda K."/>
            <person name="Irieda H."/>
            <person name="Narusaka M."/>
            <person name="O'Connell R.J."/>
            <person name="Narusaka Y."/>
            <person name="Takano Y."/>
            <person name="Kubo Y."/>
            <person name="Shirasu K."/>
        </authorList>
    </citation>
    <scope>NUCLEOTIDE SEQUENCE [LARGE SCALE GENOMIC DNA]</scope>
    <source>
        <strain evidence="3 4">Nara gc5</strain>
    </source>
</reference>
<dbReference type="OrthoDB" id="4844787at2759"/>
<keyword evidence="1" id="KW-0175">Coiled coil</keyword>
<dbReference type="Proteomes" id="UP000011096">
    <property type="component" value="Unassembled WGS sequence"/>
</dbReference>
<dbReference type="RefSeq" id="XP_066007769.1">
    <property type="nucleotide sequence ID" value="XM_066152864.1"/>
</dbReference>
<dbReference type="AlphaFoldDB" id="A0A7J6INT4"/>
<feature type="coiled-coil region" evidence="1">
    <location>
        <begin position="342"/>
        <end position="414"/>
    </location>
</feature>
<sequence>MHLELVTTTPQPRMAAQSAKVESAKVDVFTEREYSDGRQAEFINQLFTLRIAYYPPTLVYFRLSPKVDGLCRWDDVSSSHPDDARQRLGGASDLTRLRFKLLSGMSAQIIVPKDSNGFKTPDSAAQHAVHLFASLASSPSFCVYFPRNKVQKSLLEQCVRAVPQFSGLNEDDRRNFQRKVDPKRLYGGKGGRVLTPDDYEDSSGTDGERSRSTTPATNPLNGSTVDFDSVPRPEGLPPQYGECLVEVGESRATSDDEANFVESPSVGHAPPEYDGTELLCSVPNASKRPRQYANEDALLCPRSKKILSATPFTTAPTRNVQCLDAKPRLESEGAGMDVCMVFRELTSRLDDQQQQIKQLLHEQSEQQLSQEQLKALQDQIGKLKRQNAELKRRNSELENTCAELTNRQETADEERESMWLDISELQEVTGEHGKQLADNPKLAEDLASFIWGDGFQGPVSEPMKEHLDDLVKEYLDRICEGDLIKLLRECVQKKVASQMDEMKARMCETFK</sequence>
<dbReference type="InParanoid" id="A0A7J6INT4"/>
<protein>
    <submittedName>
        <fullName evidence="3">Uncharacterized protein</fullName>
    </submittedName>
</protein>
<dbReference type="Gene3D" id="1.10.287.1490">
    <property type="match status" value="1"/>
</dbReference>
<feature type="region of interest" description="Disordered" evidence="2">
    <location>
        <begin position="179"/>
        <end position="239"/>
    </location>
</feature>
<evidence type="ECO:0000256" key="2">
    <source>
        <dbReference type="SAM" id="MobiDB-lite"/>
    </source>
</evidence>
<gene>
    <name evidence="3" type="ORF">CGGC5_v013111</name>
</gene>
<keyword evidence="4" id="KW-1185">Reference proteome</keyword>
<comment type="caution">
    <text evidence="3">The sequence shown here is derived from an EMBL/GenBank/DDBJ whole genome shotgun (WGS) entry which is preliminary data.</text>
</comment>
<proteinExistence type="predicted"/>
<evidence type="ECO:0000256" key="1">
    <source>
        <dbReference type="SAM" id="Coils"/>
    </source>
</evidence>
<reference evidence="3 4" key="2">
    <citation type="submission" date="2020-04" db="EMBL/GenBank/DDBJ databases">
        <title>Genome sequencing and assembly of multiple isolates from the Colletotrichum gloeosporioides species complex.</title>
        <authorList>
            <person name="Gan P."/>
            <person name="Shirasu K."/>
        </authorList>
    </citation>
    <scope>NUCLEOTIDE SEQUENCE [LARGE SCALE GENOMIC DNA]</scope>
    <source>
        <strain evidence="3 4">Nara gc5</strain>
    </source>
</reference>
<feature type="compositionally biased region" description="Polar residues" evidence="2">
    <location>
        <begin position="212"/>
        <end position="226"/>
    </location>
</feature>
<name>A0A7J6INT4_COLFN</name>
<evidence type="ECO:0000313" key="3">
    <source>
        <dbReference type="EMBL" id="KAF4478192.1"/>
    </source>
</evidence>
<evidence type="ECO:0000313" key="4">
    <source>
        <dbReference type="Proteomes" id="UP000011096"/>
    </source>
</evidence>
<accession>A0A7J6INT4</accession>